<reference evidence="2 3" key="1">
    <citation type="submission" date="2020-04" db="EMBL/GenBank/DDBJ databases">
        <title>Genomic insights into acetone-butanol-ethanol (ABE) fermentation by sequencing solventogenic clostridia strains.</title>
        <authorList>
            <person name="Brown S."/>
        </authorList>
    </citation>
    <scope>NUCLEOTIDE SEQUENCE [LARGE SCALE GENOMIC DNA]</scope>
    <source>
        <strain evidence="2 3">DJ011</strain>
    </source>
</reference>
<evidence type="ECO:0000259" key="1">
    <source>
        <dbReference type="Pfam" id="PF01261"/>
    </source>
</evidence>
<feature type="domain" description="Xylose isomerase-like TIM barrel" evidence="1">
    <location>
        <begin position="24"/>
        <end position="253"/>
    </location>
</feature>
<proteinExistence type="predicted"/>
<name>A0A923J1Q7_CLOTT</name>
<comment type="caution">
    <text evidence="2">The sequence shown here is derived from an EMBL/GenBank/DDBJ whole genome shotgun (WGS) entry which is preliminary data.</text>
</comment>
<gene>
    <name evidence="2" type="ORF">HGG79_09330</name>
</gene>
<evidence type="ECO:0000313" key="2">
    <source>
        <dbReference type="EMBL" id="MBC2397975.1"/>
    </source>
</evidence>
<dbReference type="Pfam" id="PF01261">
    <property type="entry name" value="AP_endonuc_2"/>
    <property type="match status" value="1"/>
</dbReference>
<protein>
    <submittedName>
        <fullName evidence="2">Sugar phosphate isomerase/epimerase</fullName>
    </submittedName>
</protein>
<dbReference type="GO" id="GO:0016853">
    <property type="term" value="F:isomerase activity"/>
    <property type="evidence" value="ECO:0007669"/>
    <property type="project" value="UniProtKB-KW"/>
</dbReference>
<dbReference type="Proteomes" id="UP000563151">
    <property type="component" value="Unassembled WGS sequence"/>
</dbReference>
<keyword evidence="3" id="KW-1185">Reference proteome</keyword>
<accession>A0A923J1Q7</accession>
<dbReference type="InterPro" id="IPR036237">
    <property type="entry name" value="Xyl_isomerase-like_sf"/>
</dbReference>
<organism evidence="2 3">
    <name type="scientific">Clostridium tetanomorphum</name>
    <dbReference type="NCBI Taxonomy" id="1553"/>
    <lineage>
        <taxon>Bacteria</taxon>
        <taxon>Bacillati</taxon>
        <taxon>Bacillota</taxon>
        <taxon>Clostridia</taxon>
        <taxon>Eubacteriales</taxon>
        <taxon>Clostridiaceae</taxon>
        <taxon>Clostridium</taxon>
    </lineage>
</organism>
<sequence>MTKDELNLGIFSWFGFIMPLRERLRLIKKVGFKGVSIWWEDEEGDFPVKKEDIPRLVSSYELEFENIHAPFSNCSEFWSDNREVREKIVNKHIQWIKECREFAIPLMVMHVTEDFKLSQPNKYGIDSIEKIAKAAEENNVKVAIENTDNKEFIHYLLSNINSPNLGLCFDSSHNAICLGKEIDLLKLYGHRLFTTHISDNDGIADRHWIPYEGNIDWEKIKESFPLDSYNKYISMEVFTKEEDKIKGPEEFLRKAYRRINKLSNYLLD</sequence>
<dbReference type="EMBL" id="JAAZWO010000009">
    <property type="protein sequence ID" value="MBC2397975.1"/>
    <property type="molecule type" value="Genomic_DNA"/>
</dbReference>
<dbReference type="AlphaFoldDB" id="A0A923J1Q7"/>
<dbReference type="InterPro" id="IPR050312">
    <property type="entry name" value="IolE/XylAMocC-like"/>
</dbReference>
<dbReference type="PANTHER" id="PTHR12110">
    <property type="entry name" value="HYDROXYPYRUVATE ISOMERASE"/>
    <property type="match status" value="1"/>
</dbReference>
<dbReference type="PANTHER" id="PTHR12110:SF53">
    <property type="entry name" value="BLR5974 PROTEIN"/>
    <property type="match status" value="1"/>
</dbReference>
<keyword evidence="2" id="KW-0413">Isomerase</keyword>
<dbReference type="InterPro" id="IPR013022">
    <property type="entry name" value="Xyl_isomerase-like_TIM-brl"/>
</dbReference>
<evidence type="ECO:0000313" key="3">
    <source>
        <dbReference type="Proteomes" id="UP000563151"/>
    </source>
</evidence>
<dbReference type="Gene3D" id="3.20.20.150">
    <property type="entry name" value="Divalent-metal-dependent TIM barrel enzymes"/>
    <property type="match status" value="1"/>
</dbReference>
<dbReference type="RefSeq" id="WP_035151182.1">
    <property type="nucleotide sequence ID" value="NZ_JAAZWO010000009.1"/>
</dbReference>
<dbReference type="SUPFAM" id="SSF51658">
    <property type="entry name" value="Xylose isomerase-like"/>
    <property type="match status" value="1"/>
</dbReference>